<evidence type="ECO:0000256" key="11">
    <source>
        <dbReference type="SAM" id="Phobius"/>
    </source>
</evidence>
<feature type="region of interest" description="Disordered" evidence="10">
    <location>
        <begin position="791"/>
        <end position="823"/>
    </location>
</feature>
<feature type="transmembrane region" description="Helical" evidence="11">
    <location>
        <begin position="133"/>
        <end position="153"/>
    </location>
</feature>
<feature type="coiled-coil region" evidence="9">
    <location>
        <begin position="743"/>
        <end position="777"/>
    </location>
</feature>
<feature type="domain" description="Cyclic nucleotide-binding" evidence="12">
    <location>
        <begin position="442"/>
        <end position="546"/>
    </location>
</feature>
<dbReference type="FunFam" id="1.10.287.70:FF:000100">
    <property type="entry name" value="Cyclic nucleotide-gated cation channel"/>
    <property type="match status" value="1"/>
</dbReference>
<evidence type="ECO:0000256" key="1">
    <source>
        <dbReference type="ARBA" id="ARBA00004141"/>
    </source>
</evidence>
<accession>A0A1D1UDP6</accession>
<dbReference type="InterPro" id="IPR003938">
    <property type="entry name" value="K_chnl_volt-dep_EAG/ELK/ERG"/>
</dbReference>
<dbReference type="PANTHER" id="PTHR45638">
    <property type="entry name" value="CYCLIC NUCLEOTIDE-GATED CATION CHANNEL SUBUNIT A"/>
    <property type="match status" value="1"/>
</dbReference>
<protein>
    <recommendedName>
        <fullName evidence="12">Cyclic nucleotide-binding domain-containing protein</fullName>
    </recommendedName>
</protein>
<dbReference type="InterPro" id="IPR018490">
    <property type="entry name" value="cNMP-bd_dom_sf"/>
</dbReference>
<dbReference type="InterPro" id="IPR050866">
    <property type="entry name" value="CNG_cation_channel"/>
</dbReference>
<evidence type="ECO:0000256" key="5">
    <source>
        <dbReference type="ARBA" id="ARBA00023065"/>
    </source>
</evidence>
<keyword evidence="3 11" id="KW-0812">Transmembrane</keyword>
<feature type="compositionally biased region" description="Polar residues" evidence="10">
    <location>
        <begin position="714"/>
        <end position="727"/>
    </location>
</feature>
<dbReference type="Gene3D" id="1.10.287.70">
    <property type="match status" value="1"/>
</dbReference>
<dbReference type="InterPro" id="IPR000595">
    <property type="entry name" value="cNMP-bd_dom"/>
</dbReference>
<dbReference type="GO" id="GO:0005249">
    <property type="term" value="F:voltage-gated potassium channel activity"/>
    <property type="evidence" value="ECO:0007669"/>
    <property type="project" value="InterPro"/>
</dbReference>
<evidence type="ECO:0000256" key="6">
    <source>
        <dbReference type="ARBA" id="ARBA00023136"/>
    </source>
</evidence>
<dbReference type="SUPFAM" id="SSF51206">
    <property type="entry name" value="cAMP-binding domain-like"/>
    <property type="match status" value="1"/>
</dbReference>
<comment type="caution">
    <text evidence="13">The sequence shown here is derived from an EMBL/GenBank/DDBJ whole genome shotgun (WGS) entry which is preliminary data.</text>
</comment>
<evidence type="ECO:0000256" key="7">
    <source>
        <dbReference type="ARBA" id="ARBA00023286"/>
    </source>
</evidence>
<keyword evidence="4 11" id="KW-1133">Transmembrane helix</keyword>
<feature type="compositionally biased region" description="Pro residues" evidence="10">
    <location>
        <begin position="805"/>
        <end position="815"/>
    </location>
</feature>
<dbReference type="Proteomes" id="UP000186922">
    <property type="component" value="Unassembled WGS sequence"/>
</dbReference>
<dbReference type="OrthoDB" id="421226at2759"/>
<dbReference type="AlphaFoldDB" id="A0A1D1UDP6"/>
<name>A0A1D1UDP6_RAMVA</name>
<feature type="transmembrane region" description="Helical" evidence="11">
    <location>
        <begin position="213"/>
        <end position="237"/>
    </location>
</feature>
<evidence type="ECO:0000259" key="12">
    <source>
        <dbReference type="PROSITE" id="PS50042"/>
    </source>
</evidence>
<evidence type="ECO:0000256" key="2">
    <source>
        <dbReference type="ARBA" id="ARBA00022448"/>
    </source>
</evidence>
<dbReference type="SMART" id="SM00100">
    <property type="entry name" value="cNMP"/>
    <property type="match status" value="1"/>
</dbReference>
<comment type="subcellular location">
    <subcellularLocation>
        <location evidence="1">Membrane</location>
        <topology evidence="1">Multi-pass membrane protein</topology>
    </subcellularLocation>
</comment>
<feature type="transmembrane region" description="Helical" evidence="11">
    <location>
        <begin position="337"/>
        <end position="359"/>
    </location>
</feature>
<organism evidence="13 14">
    <name type="scientific">Ramazzottius varieornatus</name>
    <name type="common">Water bear</name>
    <name type="synonym">Tardigrade</name>
    <dbReference type="NCBI Taxonomy" id="947166"/>
    <lineage>
        <taxon>Eukaryota</taxon>
        <taxon>Metazoa</taxon>
        <taxon>Ecdysozoa</taxon>
        <taxon>Tardigrada</taxon>
        <taxon>Eutardigrada</taxon>
        <taxon>Parachela</taxon>
        <taxon>Hypsibioidea</taxon>
        <taxon>Ramazzottiidae</taxon>
        <taxon>Ramazzottius</taxon>
    </lineage>
</organism>
<dbReference type="GO" id="GO:0030553">
    <property type="term" value="F:cGMP binding"/>
    <property type="evidence" value="ECO:0007669"/>
    <property type="project" value="TreeGrafter"/>
</dbReference>
<feature type="region of interest" description="Disordered" evidence="10">
    <location>
        <begin position="567"/>
        <end position="587"/>
    </location>
</feature>
<dbReference type="SUPFAM" id="SSF81324">
    <property type="entry name" value="Voltage-gated potassium channels"/>
    <property type="match status" value="1"/>
</dbReference>
<dbReference type="InterPro" id="IPR005821">
    <property type="entry name" value="Ion_trans_dom"/>
</dbReference>
<feature type="transmembrane region" description="Helical" evidence="11">
    <location>
        <begin position="264"/>
        <end position="288"/>
    </location>
</feature>
<evidence type="ECO:0000256" key="9">
    <source>
        <dbReference type="SAM" id="Coils"/>
    </source>
</evidence>
<dbReference type="Pfam" id="PF00520">
    <property type="entry name" value="Ion_trans"/>
    <property type="match status" value="1"/>
</dbReference>
<proteinExistence type="predicted"/>
<keyword evidence="14" id="KW-1185">Reference proteome</keyword>
<keyword evidence="8" id="KW-0407">Ion channel</keyword>
<dbReference type="GO" id="GO:0005222">
    <property type="term" value="F:intracellularly cAMP-activated cation channel activity"/>
    <property type="evidence" value="ECO:0007669"/>
    <property type="project" value="TreeGrafter"/>
</dbReference>
<dbReference type="GO" id="GO:0005886">
    <property type="term" value="C:plasma membrane"/>
    <property type="evidence" value="ECO:0007669"/>
    <property type="project" value="TreeGrafter"/>
</dbReference>
<evidence type="ECO:0000256" key="3">
    <source>
        <dbReference type="ARBA" id="ARBA00022692"/>
    </source>
</evidence>
<dbReference type="PROSITE" id="PS50042">
    <property type="entry name" value="CNMP_BINDING_3"/>
    <property type="match status" value="1"/>
</dbReference>
<evidence type="ECO:0000256" key="10">
    <source>
        <dbReference type="SAM" id="MobiDB-lite"/>
    </source>
</evidence>
<reference evidence="13 14" key="1">
    <citation type="journal article" date="2016" name="Nat. Commun.">
        <title>Extremotolerant tardigrade genome and improved radiotolerance of human cultured cells by tardigrade-unique protein.</title>
        <authorList>
            <person name="Hashimoto T."/>
            <person name="Horikawa D.D."/>
            <person name="Saito Y."/>
            <person name="Kuwahara H."/>
            <person name="Kozuka-Hata H."/>
            <person name="Shin-I T."/>
            <person name="Minakuchi Y."/>
            <person name="Ohishi K."/>
            <person name="Motoyama A."/>
            <person name="Aizu T."/>
            <person name="Enomoto A."/>
            <person name="Kondo K."/>
            <person name="Tanaka S."/>
            <person name="Hara Y."/>
            <person name="Koshikawa S."/>
            <person name="Sagara H."/>
            <person name="Miura T."/>
            <person name="Yokobori S."/>
            <person name="Miyagawa K."/>
            <person name="Suzuki Y."/>
            <person name="Kubo T."/>
            <person name="Oyama M."/>
            <person name="Kohara Y."/>
            <person name="Fujiyama A."/>
            <person name="Arakawa K."/>
            <person name="Katayama T."/>
            <person name="Toyoda A."/>
            <person name="Kunieda T."/>
        </authorList>
    </citation>
    <scope>NUCLEOTIDE SEQUENCE [LARGE SCALE GENOMIC DNA]</scope>
    <source>
        <strain evidence="13 14">YOKOZUNA-1</strain>
    </source>
</reference>
<feature type="region of interest" description="Disordered" evidence="10">
    <location>
        <begin position="707"/>
        <end position="737"/>
    </location>
</feature>
<dbReference type="PROSITE" id="PS00889">
    <property type="entry name" value="CNMP_BINDING_2"/>
    <property type="match status" value="1"/>
</dbReference>
<evidence type="ECO:0000256" key="8">
    <source>
        <dbReference type="ARBA" id="ARBA00023303"/>
    </source>
</evidence>
<dbReference type="GO" id="GO:0017071">
    <property type="term" value="C:intracellular cyclic nucleotide activated cation channel complex"/>
    <property type="evidence" value="ECO:0007669"/>
    <property type="project" value="TreeGrafter"/>
</dbReference>
<dbReference type="GO" id="GO:0005223">
    <property type="term" value="F:intracellularly cGMP-activated cation channel activity"/>
    <property type="evidence" value="ECO:0007669"/>
    <property type="project" value="TreeGrafter"/>
</dbReference>
<sequence>MDRLSNSSDYKIHHHNKRMSQAAAAAVQSGSAAPVYVRKSSTGPRGWFSQTLNRLRGTATRRGGPARRHYLANSLASPNSDLEHSPGVSRRYSSGPKRLLTGDAQDLAASLSSSDRRSGCRWTFVFDPSGRLAYYWSMVVSTAFLYNLWVIVYRFSFQEINRQNLVVWFPLDYFADFLYICDIAFNFRTGYLEDGVLQTETLKLRQHYMNTTLFYVDCLCLLPLDFLYLSLGFNSALRGFRLVKIYRFWVFLDKSERHTNYPNVFRSAVLIHYLLVLFHWNACIFYLLSSHFEFRADWAKTEDQSDTVRHYMHSLYWSTLFLTNIGDIPRPLTRVEYIFVITELIVGLLLFATVLGHVANIVTSVSAARKEFQAKLDNVKTYMNLRRVPDHLQKKVIKWFDYLWLTKKSSDEEKAVMSCLPDKLKAEIAIHVHLDTLKRVEIFQNTEAGFLCELVLRLRPVLFSPGDYICRKGEVGKEMYIVARGKLQVVADNGRTVLATLRAGSYFGEISVLNMGTLGNRRTASVRSVGYSDLFCLSKQDMWDVLQEYPAARVRLEGIAQKRLSKYEKSPLEHGPTPTINRSQSTPGLVEPHLHPDENPTMDRATFVPIQSAMSMPSGLPRTASSMTPIEESQPMGQSPPATAHIVIQPSLHQTQSEPPPMSRPTLSVPSALPLASSQAGAGYHSPQPHSMYNLASTSAYTNHLAVPSRSHRSLSNGQSRSTTPGTMSADDARSLVGNSTTEADFVAEIQRLRERLAQLEAENSTLNTKLNQQQWEVEHRLQEIEMHICGSDSPSGSDFSELTPLPPDLAPPLEKPNRESII</sequence>
<keyword evidence="9" id="KW-0175">Coiled coil</keyword>
<dbReference type="GO" id="GO:0044877">
    <property type="term" value="F:protein-containing complex binding"/>
    <property type="evidence" value="ECO:0007669"/>
    <property type="project" value="TreeGrafter"/>
</dbReference>
<dbReference type="InterPro" id="IPR014710">
    <property type="entry name" value="RmlC-like_jellyroll"/>
</dbReference>
<dbReference type="CDD" id="cd00038">
    <property type="entry name" value="CAP_ED"/>
    <property type="match status" value="1"/>
</dbReference>
<gene>
    <name evidence="13" type="primary">RvY_00695-1</name>
    <name evidence="13" type="synonym">RvY_00695.1</name>
    <name evidence="13" type="ORF">RvY_00695</name>
</gene>
<evidence type="ECO:0000313" key="13">
    <source>
        <dbReference type="EMBL" id="GAU87909.1"/>
    </source>
</evidence>
<dbReference type="Gene3D" id="2.60.120.10">
    <property type="entry name" value="Jelly Rolls"/>
    <property type="match status" value="1"/>
</dbReference>
<keyword evidence="5" id="KW-0406">Ion transport</keyword>
<keyword evidence="2" id="KW-0813">Transport</keyword>
<feature type="region of interest" description="Disordered" evidence="10">
    <location>
        <begin position="618"/>
        <end position="642"/>
    </location>
</feature>
<evidence type="ECO:0000256" key="4">
    <source>
        <dbReference type="ARBA" id="ARBA00022989"/>
    </source>
</evidence>
<dbReference type="FunFam" id="1.10.287.630:FF:000001">
    <property type="entry name" value="Cyclic nucleotide-gated channel alpha 3"/>
    <property type="match status" value="1"/>
</dbReference>
<dbReference type="Gene3D" id="1.10.287.630">
    <property type="entry name" value="Helix hairpin bin"/>
    <property type="match status" value="1"/>
</dbReference>
<dbReference type="PROSITE" id="PS00888">
    <property type="entry name" value="CNMP_BINDING_1"/>
    <property type="match status" value="1"/>
</dbReference>
<feature type="compositionally biased region" description="Polar residues" evidence="10">
    <location>
        <begin position="578"/>
        <end position="587"/>
    </location>
</feature>
<dbReference type="Pfam" id="PF00027">
    <property type="entry name" value="cNMP_binding"/>
    <property type="match status" value="1"/>
</dbReference>
<keyword evidence="6 11" id="KW-0472">Membrane</keyword>
<keyword evidence="7" id="KW-1071">Ligand-gated ion channel</keyword>
<dbReference type="PANTHER" id="PTHR45638:SF4">
    <property type="entry name" value="CYCLIC NUCLEOTIDE-BINDING DOMAIN-CONTAINING PROTEIN"/>
    <property type="match status" value="1"/>
</dbReference>
<dbReference type="EMBL" id="BDGG01000001">
    <property type="protein sequence ID" value="GAU87909.1"/>
    <property type="molecule type" value="Genomic_DNA"/>
</dbReference>
<dbReference type="PRINTS" id="PR01463">
    <property type="entry name" value="EAGCHANLFMLY"/>
</dbReference>
<evidence type="ECO:0000313" key="14">
    <source>
        <dbReference type="Proteomes" id="UP000186922"/>
    </source>
</evidence>
<dbReference type="FunFam" id="2.60.120.10:FF:000002">
    <property type="entry name" value="Cyclic nucleotide gated channel alpha 1a"/>
    <property type="match status" value="1"/>
</dbReference>
<dbReference type="STRING" id="947166.A0A1D1UDP6"/>
<dbReference type="InterPro" id="IPR018488">
    <property type="entry name" value="cNMP-bd_CS"/>
</dbReference>